<dbReference type="EMBL" id="CAESAI010000002">
    <property type="protein sequence ID" value="CAB4330814.1"/>
    <property type="molecule type" value="Genomic_DNA"/>
</dbReference>
<dbReference type="EMBL" id="CAEZYC010000020">
    <property type="protein sequence ID" value="CAB4704912.1"/>
    <property type="molecule type" value="Genomic_DNA"/>
</dbReference>
<evidence type="ECO:0000313" key="5">
    <source>
        <dbReference type="EMBL" id="CAB5012978.1"/>
    </source>
</evidence>
<dbReference type="EMBL" id="CAFBPK010000004">
    <property type="protein sequence ID" value="CAB5012978.1"/>
    <property type="molecule type" value="Genomic_DNA"/>
</dbReference>
<dbReference type="Gene3D" id="3.40.50.150">
    <property type="entry name" value="Vaccinia Virus protein VP39"/>
    <property type="match status" value="1"/>
</dbReference>
<proteinExistence type="predicted"/>
<gene>
    <name evidence="3" type="ORF">UFOPK2648_00530</name>
    <name evidence="4" type="ORF">UFOPK3037_00206</name>
    <name evidence="1" type="ORF">UFOPK3406_00166</name>
    <name evidence="2" type="ORF">UFOPK3925_00801</name>
    <name evidence="5" type="ORF">UFOPK4097_00437</name>
</gene>
<evidence type="ECO:0000313" key="3">
    <source>
        <dbReference type="EMBL" id="CAB4704912.1"/>
    </source>
</evidence>
<dbReference type="EMBL" id="CAFAAO010000002">
    <property type="protein sequence ID" value="CAB4794891.1"/>
    <property type="molecule type" value="Genomic_DNA"/>
</dbReference>
<evidence type="ECO:0000313" key="4">
    <source>
        <dbReference type="EMBL" id="CAB4794891.1"/>
    </source>
</evidence>
<evidence type="ECO:0000313" key="1">
    <source>
        <dbReference type="EMBL" id="CAB4330814.1"/>
    </source>
</evidence>
<dbReference type="EMBL" id="CAESAD010000004">
    <property type="protein sequence ID" value="CAB4338796.1"/>
    <property type="molecule type" value="Genomic_DNA"/>
</dbReference>
<sequence>MNDERVTFYKWNIEETLPTFVFERKAGQQLILFFDFDLFEPTEFAWNYMKNHLQVGDFLYFDEAFDEDERKILNEYVLVDPALRLKYVGSSVQCLLLAIVAN</sequence>
<reference evidence="4" key="1">
    <citation type="submission" date="2020-05" db="EMBL/GenBank/DDBJ databases">
        <authorList>
            <person name="Chiriac C."/>
            <person name="Salcher M."/>
            <person name="Ghai R."/>
            <person name="Kavagutti S V."/>
        </authorList>
    </citation>
    <scope>NUCLEOTIDE SEQUENCE</scope>
</reference>
<evidence type="ECO:0000313" key="2">
    <source>
        <dbReference type="EMBL" id="CAB4338796.1"/>
    </source>
</evidence>
<protein>
    <submittedName>
        <fullName evidence="4">Unannotated protein</fullName>
    </submittedName>
</protein>
<name>A0A6J6XCJ5_9ZZZZ</name>
<dbReference type="InterPro" id="IPR029063">
    <property type="entry name" value="SAM-dependent_MTases_sf"/>
</dbReference>
<accession>A0A6J6XCJ5</accession>
<organism evidence="4">
    <name type="scientific">freshwater metagenome</name>
    <dbReference type="NCBI Taxonomy" id="449393"/>
    <lineage>
        <taxon>unclassified sequences</taxon>
        <taxon>metagenomes</taxon>
        <taxon>ecological metagenomes</taxon>
    </lineage>
</organism>
<dbReference type="AlphaFoldDB" id="A0A6J6XCJ5"/>